<dbReference type="PROSITE" id="PS50005">
    <property type="entry name" value="TPR"/>
    <property type="match status" value="1"/>
</dbReference>
<gene>
    <name evidence="2" type="ORF">M9Y10_028043</name>
</gene>
<name>A0ABR2KI80_9EUKA</name>
<evidence type="ECO:0000313" key="2">
    <source>
        <dbReference type="EMBL" id="KAK8890844.1"/>
    </source>
</evidence>
<organism evidence="2 3">
    <name type="scientific">Tritrichomonas musculus</name>
    <dbReference type="NCBI Taxonomy" id="1915356"/>
    <lineage>
        <taxon>Eukaryota</taxon>
        <taxon>Metamonada</taxon>
        <taxon>Parabasalia</taxon>
        <taxon>Tritrichomonadida</taxon>
        <taxon>Tritrichomonadidae</taxon>
        <taxon>Tritrichomonas</taxon>
    </lineage>
</organism>
<dbReference type="InterPro" id="IPR019734">
    <property type="entry name" value="TPR_rpt"/>
</dbReference>
<protein>
    <recommendedName>
        <fullName evidence="4">TPR Domain containing protein</fullName>
    </recommendedName>
</protein>
<comment type="caution">
    <text evidence="2">The sequence shown here is derived from an EMBL/GenBank/DDBJ whole genome shotgun (WGS) entry which is preliminary data.</text>
</comment>
<keyword evidence="3" id="KW-1185">Reference proteome</keyword>
<evidence type="ECO:0008006" key="4">
    <source>
        <dbReference type="Google" id="ProtNLM"/>
    </source>
</evidence>
<accession>A0ABR2KI80</accession>
<reference evidence="2 3" key="1">
    <citation type="submission" date="2024-04" db="EMBL/GenBank/DDBJ databases">
        <title>Tritrichomonas musculus Genome.</title>
        <authorList>
            <person name="Alves-Ferreira E."/>
            <person name="Grigg M."/>
            <person name="Lorenzi H."/>
            <person name="Galac M."/>
        </authorList>
    </citation>
    <scope>NUCLEOTIDE SEQUENCE [LARGE SCALE GENOMIC DNA]</scope>
    <source>
        <strain evidence="2 3">EAF2021</strain>
    </source>
</reference>
<evidence type="ECO:0000256" key="1">
    <source>
        <dbReference type="PROSITE-ProRule" id="PRU00339"/>
    </source>
</evidence>
<evidence type="ECO:0000313" key="3">
    <source>
        <dbReference type="Proteomes" id="UP001470230"/>
    </source>
</evidence>
<dbReference type="Gene3D" id="1.25.40.10">
    <property type="entry name" value="Tetratricopeptide repeat domain"/>
    <property type="match status" value="1"/>
</dbReference>
<dbReference type="Proteomes" id="UP001470230">
    <property type="component" value="Unassembled WGS sequence"/>
</dbReference>
<dbReference type="InterPro" id="IPR011990">
    <property type="entry name" value="TPR-like_helical_dom_sf"/>
</dbReference>
<feature type="repeat" description="TPR" evidence="1">
    <location>
        <begin position="116"/>
        <end position="149"/>
    </location>
</feature>
<dbReference type="EMBL" id="JAPFFF010000004">
    <property type="protein sequence ID" value="KAK8890844.1"/>
    <property type="molecule type" value="Genomic_DNA"/>
</dbReference>
<keyword evidence="1" id="KW-0802">TPR repeat</keyword>
<proteinExistence type="predicted"/>
<sequence>MDFTIILNRETPFGTRYHANFDELNTTFGTIVDIFTQLAKKNSIKINVEEYRYFLLDTTDPFVAPPCTEITDFDMDLTMVNYANFELYISLDEPNFACPTDFAVNPSSTLVEEEPLECLIHEGMILIEAKDFQNAIKALQEAHEQFPDDPRPIQYISEIFLLLHKYKPALTLITSHLPMFPTNVKLQFLNAKAHYKNGLYKQSLEILNSIQLAKDERDIVEINVLHIKNLIKMNCIAEADSLISLLKKDSETNIKLVKLVAKIHLTRGNLLEAVRVMLASCVYNPNYEDLQKFIGKYICSYQASAILFNEMFDCFKDPAQMFFLAKTFYDYGRCDQANSCFIQAFMMQTKSPAMTLMLIKNSIAMLQPPSKIIEILNIFLYASAPIASFIFSSKCTNIDKLIDLPLKSDFDQTNQKIEGKQLGPPITGNVESLLTTSQLETIEIIMTLQIYLFVNGYVTQSSKLITASIYDILLTKTIISDTAKAAFILAAFTPTIPRPLPVLKPIYLFGYETIIPISYHTINFRGKNMLLQPVMIQGLSYTTFSKRKNPAYFEFERRMNLVPEYSTVIFDFGRSDCKEAIVEGTKLIAFTTKLDAFMVPINHLINGIKKLRKKRKIRILVHPVMPTNNKIHSQVIEFNNVLKEAINELAKSINEVQYIDIIDKCLNIEDKQLKKEFYFNKITWNSNYLPIMEEFLNNHIPNNPFSLNISPTDSIDPDLE</sequence>
<dbReference type="SUPFAM" id="SSF48452">
    <property type="entry name" value="TPR-like"/>
    <property type="match status" value="1"/>
</dbReference>